<evidence type="ECO:0000313" key="2">
    <source>
        <dbReference type="Proteomes" id="UP000048179"/>
    </source>
</evidence>
<dbReference type="AlphaFoldDB" id="A0A2P0A1S3"/>
<reference evidence="1 2" key="1">
    <citation type="submission" date="2015-03" db="EMBL/GenBank/DDBJ databases">
        <authorList>
            <consortium name="Pathogen Informatics"/>
        </authorList>
    </citation>
    <scope>NUCLEOTIDE SEQUENCE [LARGE SCALE GENOMIC DNA]</scope>
    <source>
        <strain evidence="1 2">SMRU737</strain>
    </source>
</reference>
<organism evidence="1 2">
    <name type="scientific">Streptococcus pseudopneumoniae</name>
    <dbReference type="NCBI Taxonomy" id="257758"/>
    <lineage>
        <taxon>Bacteria</taxon>
        <taxon>Bacillati</taxon>
        <taxon>Bacillota</taxon>
        <taxon>Bacilli</taxon>
        <taxon>Lactobacillales</taxon>
        <taxon>Streptococcaceae</taxon>
        <taxon>Streptococcus</taxon>
    </lineage>
</organism>
<proteinExistence type="predicted"/>
<sequence>MSDEVFLFEEIEEIVAPTDGEFLGGEFYLELG</sequence>
<accession>A0A2P0A1S3</accession>
<name>A0A2P0A1S3_9STRE</name>
<dbReference type="EMBL" id="CFGT01000022">
    <property type="protein sequence ID" value="CEY64606.1"/>
    <property type="molecule type" value="Genomic_DNA"/>
</dbReference>
<protein>
    <submittedName>
        <fullName evidence="1">Uncharacterized protein</fullName>
    </submittedName>
</protein>
<evidence type="ECO:0000313" key="1">
    <source>
        <dbReference type="EMBL" id="CEY64606.1"/>
    </source>
</evidence>
<gene>
    <name evidence="1" type="ORF">ERS020247_01695</name>
</gene>
<dbReference type="Proteomes" id="UP000048179">
    <property type="component" value="Unassembled WGS sequence"/>
</dbReference>